<gene>
    <name evidence="1" type="ORF">BGC07_08920</name>
</gene>
<proteinExistence type="predicted"/>
<comment type="caution">
    <text evidence="1">The sequence shown here is derived from an EMBL/GenBank/DDBJ whole genome shotgun (WGS) entry which is preliminary data.</text>
</comment>
<protein>
    <submittedName>
        <fullName evidence="1">Uncharacterized protein</fullName>
    </submittedName>
</protein>
<dbReference type="Proteomes" id="UP000094329">
    <property type="component" value="Unassembled WGS sequence"/>
</dbReference>
<reference evidence="1 2" key="1">
    <citation type="submission" date="2016-08" db="EMBL/GenBank/DDBJ databases">
        <title>Draft genome sequence of Candidatus Piscirickettsia litoralis, from seawater.</title>
        <authorList>
            <person name="Wan X."/>
            <person name="Lee A.J."/>
            <person name="Hou S."/>
            <person name="Donachie S.P."/>
        </authorList>
    </citation>
    <scope>NUCLEOTIDE SEQUENCE [LARGE SCALE GENOMIC DNA]</scope>
    <source>
        <strain evidence="1 2">Y2</strain>
    </source>
</reference>
<sequence>MPEFREQFRQRDYLVPVNPRDANCYEDFRRDFGADVFSMDGDDSEEIKRDFSTASDEAFEGLLKKHFFDDDAFVDFVKSHLHQGGVPYSLQRSILATLKEKNKSVMLIGETVAAERVFKVEGENLVIKETVKVPNLYDFDRSQWIFDNE</sequence>
<name>A0ABX3A5T9_9GAMM</name>
<dbReference type="RefSeq" id="WP_069312810.1">
    <property type="nucleotide sequence ID" value="NZ_MDTU01000001.1"/>
</dbReference>
<organism evidence="1 2">
    <name type="scientific">Piscirickettsia litoralis</name>
    <dbReference type="NCBI Taxonomy" id="1891921"/>
    <lineage>
        <taxon>Bacteria</taxon>
        <taxon>Pseudomonadati</taxon>
        <taxon>Pseudomonadota</taxon>
        <taxon>Gammaproteobacteria</taxon>
        <taxon>Thiotrichales</taxon>
        <taxon>Piscirickettsiaceae</taxon>
        <taxon>Piscirickettsia</taxon>
    </lineage>
</organism>
<evidence type="ECO:0000313" key="1">
    <source>
        <dbReference type="EMBL" id="ODN43013.1"/>
    </source>
</evidence>
<dbReference type="EMBL" id="MDTU01000001">
    <property type="protein sequence ID" value="ODN43013.1"/>
    <property type="molecule type" value="Genomic_DNA"/>
</dbReference>
<evidence type="ECO:0000313" key="2">
    <source>
        <dbReference type="Proteomes" id="UP000094329"/>
    </source>
</evidence>
<keyword evidence="2" id="KW-1185">Reference proteome</keyword>
<accession>A0ABX3A5T9</accession>